<gene>
    <name evidence="1" type="ORF">M409DRAFT_55480</name>
</gene>
<name>A0A6A6CEC5_ZASCE</name>
<protein>
    <submittedName>
        <fullName evidence="1">Uncharacterized protein</fullName>
    </submittedName>
</protein>
<dbReference type="Proteomes" id="UP000799537">
    <property type="component" value="Unassembled WGS sequence"/>
</dbReference>
<accession>A0A6A6CEC5</accession>
<reference evidence="1" key="1">
    <citation type="journal article" date="2020" name="Stud. Mycol.">
        <title>101 Dothideomycetes genomes: a test case for predicting lifestyles and emergence of pathogens.</title>
        <authorList>
            <person name="Haridas S."/>
            <person name="Albert R."/>
            <person name="Binder M."/>
            <person name="Bloem J."/>
            <person name="Labutti K."/>
            <person name="Salamov A."/>
            <person name="Andreopoulos B."/>
            <person name="Baker S."/>
            <person name="Barry K."/>
            <person name="Bills G."/>
            <person name="Bluhm B."/>
            <person name="Cannon C."/>
            <person name="Castanera R."/>
            <person name="Culley D."/>
            <person name="Daum C."/>
            <person name="Ezra D."/>
            <person name="Gonzalez J."/>
            <person name="Henrissat B."/>
            <person name="Kuo A."/>
            <person name="Liang C."/>
            <person name="Lipzen A."/>
            <person name="Lutzoni F."/>
            <person name="Magnuson J."/>
            <person name="Mondo S."/>
            <person name="Nolan M."/>
            <person name="Ohm R."/>
            <person name="Pangilinan J."/>
            <person name="Park H.-J."/>
            <person name="Ramirez L."/>
            <person name="Alfaro M."/>
            <person name="Sun H."/>
            <person name="Tritt A."/>
            <person name="Yoshinaga Y."/>
            <person name="Zwiers L.-H."/>
            <person name="Turgeon B."/>
            <person name="Goodwin S."/>
            <person name="Spatafora J."/>
            <person name="Crous P."/>
            <person name="Grigoriev I."/>
        </authorList>
    </citation>
    <scope>NUCLEOTIDE SEQUENCE</scope>
    <source>
        <strain evidence="1">ATCC 36951</strain>
    </source>
</reference>
<sequence length="282" mass="31123">MDQEYLFLSCNARDASRRKGPPRAYIARRHVQLHRGKHHENGRATALPLQIRFNAVPKKCQCCLLKSVCVCPKGEREARRPRLAKTSCPVPAVVSFSASGTELRASHLAHYLSVLCLEDNPVSFVSSRLIYNNVPLLDHAADAFIHLLDSPRTPQGVVVPTKAAAGGYFQALVMLRSCFSVRNLSTHDCLSIIGLLGLFDVLVRDRYRATVDCFTHWRGVSAVILQDPLESSRSRYARATVGSTAGGCLTSIIPCFQGRASVSTVPRGGPKCLHWMTWSPER</sequence>
<dbReference type="RefSeq" id="XP_033666466.1">
    <property type="nucleotide sequence ID" value="XM_033813016.1"/>
</dbReference>
<evidence type="ECO:0000313" key="2">
    <source>
        <dbReference type="Proteomes" id="UP000799537"/>
    </source>
</evidence>
<organism evidence="1 2">
    <name type="scientific">Zasmidium cellare ATCC 36951</name>
    <dbReference type="NCBI Taxonomy" id="1080233"/>
    <lineage>
        <taxon>Eukaryota</taxon>
        <taxon>Fungi</taxon>
        <taxon>Dikarya</taxon>
        <taxon>Ascomycota</taxon>
        <taxon>Pezizomycotina</taxon>
        <taxon>Dothideomycetes</taxon>
        <taxon>Dothideomycetidae</taxon>
        <taxon>Mycosphaerellales</taxon>
        <taxon>Mycosphaerellaceae</taxon>
        <taxon>Zasmidium</taxon>
    </lineage>
</organism>
<keyword evidence="2" id="KW-1185">Reference proteome</keyword>
<evidence type="ECO:0000313" key="1">
    <source>
        <dbReference type="EMBL" id="KAF2165577.1"/>
    </source>
</evidence>
<proteinExistence type="predicted"/>
<dbReference type="GeneID" id="54566288"/>
<dbReference type="AlphaFoldDB" id="A0A6A6CEC5"/>
<dbReference type="EMBL" id="ML993599">
    <property type="protein sequence ID" value="KAF2165577.1"/>
    <property type="molecule type" value="Genomic_DNA"/>
</dbReference>